<dbReference type="Proteomes" id="UP001151088">
    <property type="component" value="Unassembled WGS sequence"/>
</dbReference>
<gene>
    <name evidence="2" type="ORF">NVS89_19710</name>
</gene>
<dbReference type="InterPro" id="IPR014982">
    <property type="entry name" value="GSCFA"/>
</dbReference>
<protein>
    <submittedName>
        <fullName evidence="2">GSCFA domain-containing protein</fullName>
    </submittedName>
</protein>
<dbReference type="Pfam" id="PF08885">
    <property type="entry name" value="GSCFA"/>
    <property type="match status" value="1"/>
</dbReference>
<proteinExistence type="predicted"/>
<dbReference type="RefSeq" id="WP_258734476.1">
    <property type="nucleotide sequence ID" value="NZ_JANTHZ010000012.1"/>
</dbReference>
<reference evidence="2" key="1">
    <citation type="submission" date="2022-08" db="EMBL/GenBank/DDBJ databases">
        <authorList>
            <person name="Li F."/>
        </authorList>
    </citation>
    <scope>NUCLEOTIDE SEQUENCE</scope>
    <source>
        <strain evidence="2">MQZ15Z-1</strain>
    </source>
</reference>
<feature type="domain" description="GSCFA" evidence="1">
    <location>
        <begin position="61"/>
        <end position="298"/>
    </location>
</feature>
<name>A0A9X2T7B0_9HYPH</name>
<dbReference type="EMBL" id="JANTHZ010000012">
    <property type="protein sequence ID" value="MCS0497319.1"/>
    <property type="molecule type" value="Genomic_DNA"/>
</dbReference>
<dbReference type="AlphaFoldDB" id="A0A9X2T7B0"/>
<sequence>MSRIVVEQDGVKRRTSGSFFRGSTTNFYPNDQSLKKNYAIDQYMTHGFMPKSGFVTKSTPIVAFGSCFAANISNYLHDRGFNILTKKASKAYVTQMGDGMVHTYAIRQQFEWAWLNKTPSLDLWHGYSAEEFGYSEAARADTKELFDTAEVFVITLGLSEIWYDEPTGEVFWRAIPKDRYDPERHKFRVATHAETLANIKAIHELIRYFRPEATIIFTVSPIPLTATFRPVACLSANAVSKATIRSAVDEFMLETAPADDRLFYFPSYDIVMYAFNNQWTEDRRHVYRHILNFNMKIFEHYYCDPALPKADLQAALDKAQRLDNLIGTLGHAAVAMKEKTEVEVEASPEAKREERRLQRKQARIQERVAQRIAAVSARRAAARAEKATAVAAE</sequence>
<accession>A0A9X2T7B0</accession>
<evidence type="ECO:0000313" key="3">
    <source>
        <dbReference type="Proteomes" id="UP001151088"/>
    </source>
</evidence>
<evidence type="ECO:0000313" key="2">
    <source>
        <dbReference type="EMBL" id="MCS0497319.1"/>
    </source>
</evidence>
<evidence type="ECO:0000259" key="1">
    <source>
        <dbReference type="Pfam" id="PF08885"/>
    </source>
</evidence>
<comment type="caution">
    <text evidence="2">The sequence shown here is derived from an EMBL/GenBank/DDBJ whole genome shotgun (WGS) entry which is preliminary data.</text>
</comment>
<keyword evidence="3" id="KW-1185">Reference proteome</keyword>
<organism evidence="2 3">
    <name type="scientific">Ancylobacter mangrovi</name>
    <dbReference type="NCBI Taxonomy" id="2972472"/>
    <lineage>
        <taxon>Bacteria</taxon>
        <taxon>Pseudomonadati</taxon>
        <taxon>Pseudomonadota</taxon>
        <taxon>Alphaproteobacteria</taxon>
        <taxon>Hyphomicrobiales</taxon>
        <taxon>Xanthobacteraceae</taxon>
        <taxon>Ancylobacter</taxon>
    </lineage>
</organism>